<accession>A0A9W9ADH4</accession>
<keyword evidence="6" id="KW-0812">Transmembrane</keyword>
<keyword evidence="11 14" id="KW-0503">Monooxygenase</keyword>
<keyword evidence="7 13" id="KW-0479">Metal-binding</keyword>
<dbReference type="EMBL" id="JAOTPV010000007">
    <property type="protein sequence ID" value="KAJ4480253.1"/>
    <property type="molecule type" value="Genomic_DNA"/>
</dbReference>
<dbReference type="GO" id="GO:0004497">
    <property type="term" value="F:monooxygenase activity"/>
    <property type="evidence" value="ECO:0007669"/>
    <property type="project" value="UniProtKB-KW"/>
</dbReference>
<keyword evidence="5 13" id="KW-0349">Heme</keyword>
<proteinExistence type="inferred from homology"/>
<keyword evidence="9 14" id="KW-0560">Oxidoreductase</keyword>
<dbReference type="AlphaFoldDB" id="A0A9W9ADH4"/>
<dbReference type="GO" id="GO:0020037">
    <property type="term" value="F:heme binding"/>
    <property type="evidence" value="ECO:0007669"/>
    <property type="project" value="InterPro"/>
</dbReference>
<dbReference type="InterPro" id="IPR050121">
    <property type="entry name" value="Cytochrome_P450_monoxygenase"/>
</dbReference>
<dbReference type="PRINTS" id="PR00463">
    <property type="entry name" value="EP450I"/>
</dbReference>
<evidence type="ECO:0000256" key="6">
    <source>
        <dbReference type="ARBA" id="ARBA00022692"/>
    </source>
</evidence>
<gene>
    <name evidence="15" type="ORF">J3R30DRAFT_2600827</name>
</gene>
<dbReference type="InterPro" id="IPR001128">
    <property type="entry name" value="Cyt_P450"/>
</dbReference>
<dbReference type="GO" id="GO:0005506">
    <property type="term" value="F:iron ion binding"/>
    <property type="evidence" value="ECO:0007669"/>
    <property type="project" value="InterPro"/>
</dbReference>
<sequence length="523" mass="58708">MSNIWEASFFLFILWTLRIFWIRLQRQRWDIQRLPVAPLKHSWLWGHELEIFRRQACEMHTKWVVSMGPMYRVKAALFQSDIIVVNDTTAVQHIFQSAYNYVKAPAFLPMIERLIGHGIVCAEGEEHKHQRRLLAPAFTSSAVKAMSDDIFVCVDKMSHKLRATVNSTTNEKDTIVDIAPLLSACTLDIIGRVAFGHDFGGGESPEAKEIAAAWHEDVLLAHTFVGFLAPRLINLFPWITSLPILPGESVSKQIVDRIGGKLLRDSQLDSSGTDILSLLVKDNQKKGRSEVRLSDTKLLDNITTFMMVGHETSGASLVFTLFELARNPTIQHRLRQEVQTVGYLDYDSIQQLEYLDSVVKEGLRLYPALPLTERVALQDDVIPLGSPLETTDGNLLFSLSVKAGQVFHIPLTAINVNPQIWGENAAEFVPERWIEPGGIPSTEKLPRGPWAEFTTFSDGPRSCIGYRLAVSELKIIIAVLVRSFELEDIGVKVEQYMLPTLQSFANGKAASMPLKVSLISEQH</sequence>
<dbReference type="PROSITE" id="PS00086">
    <property type="entry name" value="CYTOCHROME_P450"/>
    <property type="match status" value="1"/>
</dbReference>
<dbReference type="PANTHER" id="PTHR24305:SF166">
    <property type="entry name" value="CYTOCHROME P450 12A4, MITOCHONDRIAL-RELATED"/>
    <property type="match status" value="1"/>
</dbReference>
<dbReference type="OrthoDB" id="1470350at2759"/>
<dbReference type="GO" id="GO:0016705">
    <property type="term" value="F:oxidoreductase activity, acting on paired donors, with incorporation or reduction of molecular oxygen"/>
    <property type="evidence" value="ECO:0007669"/>
    <property type="project" value="InterPro"/>
</dbReference>
<comment type="caution">
    <text evidence="15">The sequence shown here is derived from an EMBL/GenBank/DDBJ whole genome shotgun (WGS) entry which is preliminary data.</text>
</comment>
<dbReference type="Gene3D" id="1.10.630.10">
    <property type="entry name" value="Cytochrome P450"/>
    <property type="match status" value="1"/>
</dbReference>
<evidence type="ECO:0000313" key="15">
    <source>
        <dbReference type="EMBL" id="KAJ4480253.1"/>
    </source>
</evidence>
<dbReference type="SUPFAM" id="SSF48264">
    <property type="entry name" value="Cytochrome P450"/>
    <property type="match status" value="1"/>
</dbReference>
<evidence type="ECO:0000256" key="2">
    <source>
        <dbReference type="ARBA" id="ARBA00004370"/>
    </source>
</evidence>
<keyword evidence="8" id="KW-1133">Transmembrane helix</keyword>
<keyword evidence="16" id="KW-1185">Reference proteome</keyword>
<keyword evidence="12" id="KW-0472">Membrane</keyword>
<evidence type="ECO:0000256" key="7">
    <source>
        <dbReference type="ARBA" id="ARBA00022723"/>
    </source>
</evidence>
<dbReference type="Pfam" id="PF00067">
    <property type="entry name" value="p450"/>
    <property type="match status" value="1"/>
</dbReference>
<evidence type="ECO:0000256" key="3">
    <source>
        <dbReference type="ARBA" id="ARBA00004721"/>
    </source>
</evidence>
<keyword evidence="10 13" id="KW-0408">Iron</keyword>
<organism evidence="15 16">
    <name type="scientific">Lentinula aciculospora</name>
    <dbReference type="NCBI Taxonomy" id="153920"/>
    <lineage>
        <taxon>Eukaryota</taxon>
        <taxon>Fungi</taxon>
        <taxon>Dikarya</taxon>
        <taxon>Basidiomycota</taxon>
        <taxon>Agaricomycotina</taxon>
        <taxon>Agaricomycetes</taxon>
        <taxon>Agaricomycetidae</taxon>
        <taxon>Agaricales</taxon>
        <taxon>Marasmiineae</taxon>
        <taxon>Omphalotaceae</taxon>
        <taxon>Lentinula</taxon>
    </lineage>
</organism>
<evidence type="ECO:0000256" key="10">
    <source>
        <dbReference type="ARBA" id="ARBA00023004"/>
    </source>
</evidence>
<dbReference type="PRINTS" id="PR00385">
    <property type="entry name" value="P450"/>
</dbReference>
<evidence type="ECO:0000256" key="8">
    <source>
        <dbReference type="ARBA" id="ARBA00022989"/>
    </source>
</evidence>
<evidence type="ECO:0000256" key="12">
    <source>
        <dbReference type="ARBA" id="ARBA00023136"/>
    </source>
</evidence>
<evidence type="ECO:0000256" key="13">
    <source>
        <dbReference type="PIRSR" id="PIRSR602401-1"/>
    </source>
</evidence>
<dbReference type="InterPro" id="IPR002401">
    <property type="entry name" value="Cyt_P450_E_grp-I"/>
</dbReference>
<protein>
    <submittedName>
        <fullName evidence="15">Cytochrome P450</fullName>
    </submittedName>
</protein>
<evidence type="ECO:0000256" key="5">
    <source>
        <dbReference type="ARBA" id="ARBA00022617"/>
    </source>
</evidence>
<dbReference type="GO" id="GO:0016020">
    <property type="term" value="C:membrane"/>
    <property type="evidence" value="ECO:0007669"/>
    <property type="project" value="UniProtKB-SubCell"/>
</dbReference>
<name>A0A9W9ADH4_9AGAR</name>
<evidence type="ECO:0000256" key="14">
    <source>
        <dbReference type="RuleBase" id="RU000461"/>
    </source>
</evidence>
<evidence type="ECO:0000313" key="16">
    <source>
        <dbReference type="Proteomes" id="UP001150266"/>
    </source>
</evidence>
<dbReference type="PANTHER" id="PTHR24305">
    <property type="entry name" value="CYTOCHROME P450"/>
    <property type="match status" value="1"/>
</dbReference>
<comment type="subcellular location">
    <subcellularLocation>
        <location evidence="2">Membrane</location>
    </subcellularLocation>
</comment>
<comment type="pathway">
    <text evidence="3">Secondary metabolite biosynthesis; terpenoid biosynthesis.</text>
</comment>
<dbReference type="InterPro" id="IPR036396">
    <property type="entry name" value="Cyt_P450_sf"/>
</dbReference>
<evidence type="ECO:0000256" key="11">
    <source>
        <dbReference type="ARBA" id="ARBA00023033"/>
    </source>
</evidence>
<evidence type="ECO:0000256" key="9">
    <source>
        <dbReference type="ARBA" id="ARBA00023002"/>
    </source>
</evidence>
<dbReference type="Proteomes" id="UP001150266">
    <property type="component" value="Unassembled WGS sequence"/>
</dbReference>
<dbReference type="InterPro" id="IPR017972">
    <property type="entry name" value="Cyt_P450_CS"/>
</dbReference>
<evidence type="ECO:0000256" key="1">
    <source>
        <dbReference type="ARBA" id="ARBA00001971"/>
    </source>
</evidence>
<reference evidence="15" key="1">
    <citation type="submission" date="2022-08" db="EMBL/GenBank/DDBJ databases">
        <title>A Global Phylogenomic Analysis of the Shiitake Genus Lentinula.</title>
        <authorList>
            <consortium name="DOE Joint Genome Institute"/>
            <person name="Sierra-Patev S."/>
            <person name="Min B."/>
            <person name="Naranjo-Ortiz M."/>
            <person name="Looney B."/>
            <person name="Konkel Z."/>
            <person name="Slot J.C."/>
            <person name="Sakamoto Y."/>
            <person name="Steenwyk J.L."/>
            <person name="Rokas A."/>
            <person name="Carro J."/>
            <person name="Camarero S."/>
            <person name="Ferreira P."/>
            <person name="Molpeceres G."/>
            <person name="Ruiz-Duenas F.J."/>
            <person name="Serrano A."/>
            <person name="Henrissat B."/>
            <person name="Drula E."/>
            <person name="Hughes K.W."/>
            <person name="Mata J.L."/>
            <person name="Ishikawa N.K."/>
            <person name="Vargas-Isla R."/>
            <person name="Ushijima S."/>
            <person name="Smith C.A."/>
            <person name="Ahrendt S."/>
            <person name="Andreopoulos W."/>
            <person name="He G."/>
            <person name="Labutti K."/>
            <person name="Lipzen A."/>
            <person name="Ng V."/>
            <person name="Riley R."/>
            <person name="Sandor L."/>
            <person name="Barry K."/>
            <person name="Martinez A.T."/>
            <person name="Xiao Y."/>
            <person name="Gibbons J.G."/>
            <person name="Terashima K."/>
            <person name="Grigoriev I.V."/>
            <person name="Hibbett D.S."/>
        </authorList>
    </citation>
    <scope>NUCLEOTIDE SEQUENCE</scope>
    <source>
        <strain evidence="15">JLM2183</strain>
    </source>
</reference>
<comment type="cofactor">
    <cofactor evidence="1 13">
        <name>heme</name>
        <dbReference type="ChEBI" id="CHEBI:30413"/>
    </cofactor>
</comment>
<comment type="similarity">
    <text evidence="4 14">Belongs to the cytochrome P450 family.</text>
</comment>
<feature type="binding site" description="axial binding residue" evidence="13">
    <location>
        <position position="463"/>
    </location>
    <ligand>
        <name>heme</name>
        <dbReference type="ChEBI" id="CHEBI:30413"/>
    </ligand>
    <ligandPart>
        <name>Fe</name>
        <dbReference type="ChEBI" id="CHEBI:18248"/>
    </ligandPart>
</feature>
<evidence type="ECO:0000256" key="4">
    <source>
        <dbReference type="ARBA" id="ARBA00010617"/>
    </source>
</evidence>